<feature type="chain" id="PRO_5012656873" description="DUF7729 domain-containing protein" evidence="2">
    <location>
        <begin position="22"/>
        <end position="359"/>
    </location>
</feature>
<dbReference type="Proteomes" id="UP000184330">
    <property type="component" value="Unassembled WGS sequence"/>
</dbReference>
<dbReference type="InterPro" id="IPR056146">
    <property type="entry name" value="DUF7729"/>
</dbReference>
<organism evidence="4 5">
    <name type="scientific">Phialocephala subalpina</name>
    <dbReference type="NCBI Taxonomy" id="576137"/>
    <lineage>
        <taxon>Eukaryota</taxon>
        <taxon>Fungi</taxon>
        <taxon>Dikarya</taxon>
        <taxon>Ascomycota</taxon>
        <taxon>Pezizomycotina</taxon>
        <taxon>Leotiomycetes</taxon>
        <taxon>Helotiales</taxon>
        <taxon>Mollisiaceae</taxon>
        <taxon>Phialocephala</taxon>
        <taxon>Phialocephala fortinii species complex</taxon>
    </lineage>
</organism>
<keyword evidence="2" id="KW-0732">Signal</keyword>
<feature type="region of interest" description="Disordered" evidence="1">
    <location>
        <begin position="53"/>
        <end position="107"/>
    </location>
</feature>
<evidence type="ECO:0000313" key="5">
    <source>
        <dbReference type="Proteomes" id="UP000184330"/>
    </source>
</evidence>
<name>A0A1L7XTY2_9HELO</name>
<feature type="signal peptide" evidence="2">
    <location>
        <begin position="1"/>
        <end position="21"/>
    </location>
</feature>
<evidence type="ECO:0000313" key="4">
    <source>
        <dbReference type="EMBL" id="CZR68496.1"/>
    </source>
</evidence>
<sequence>MPTRHLFLVIILTCFLTFSSASVYIEEEMVERSPEDVTELLGSTFARLARSGTILVDQRPPPEPKSWELERPDTADDLRRRNTDNSNSSSNSTTRSSSTSTLAPTSTSSGLVVATTESASALPTPFDTGFNNNITTNCQSFMTSMLANSTFKSCLPFSLLLQNSNSFFQASKSLVRITQTLDYSCSANVTTCSAAMAAYAANITSTSACASDLSSQNPTIQQARLGLLAYRTLYSASCLRNPSTSAYCFADAITNSSSPTDSYIYFLPLNISLVGGSQPTCDSCLKNTMSVFEAASSDRSSALASDYVSAAMQVNVNCGPNFVNQSLAAAAASGSPSSMSAGPSWGLFALVLLVASWLL</sequence>
<feature type="domain" description="DUF7729" evidence="3">
    <location>
        <begin position="122"/>
        <end position="326"/>
    </location>
</feature>
<protein>
    <recommendedName>
        <fullName evidence="3">DUF7729 domain-containing protein</fullName>
    </recommendedName>
</protein>
<evidence type="ECO:0000256" key="2">
    <source>
        <dbReference type="SAM" id="SignalP"/>
    </source>
</evidence>
<dbReference type="PANTHER" id="PTHR39460:SF1">
    <property type="entry name" value="C6 TRANSCRIPTION FACTOR"/>
    <property type="match status" value="1"/>
</dbReference>
<proteinExistence type="predicted"/>
<dbReference type="EMBL" id="FJOG01000056">
    <property type="protein sequence ID" value="CZR68496.1"/>
    <property type="molecule type" value="Genomic_DNA"/>
</dbReference>
<gene>
    <name evidence="4" type="ORF">PAC_18395</name>
</gene>
<accession>A0A1L7XTY2</accession>
<dbReference type="OrthoDB" id="2564812at2759"/>
<dbReference type="Pfam" id="PF24855">
    <property type="entry name" value="DUF7729"/>
    <property type="match status" value="1"/>
</dbReference>
<reference evidence="4 5" key="1">
    <citation type="submission" date="2016-03" db="EMBL/GenBank/DDBJ databases">
        <authorList>
            <person name="Ploux O."/>
        </authorList>
    </citation>
    <scope>NUCLEOTIDE SEQUENCE [LARGE SCALE GENOMIC DNA]</scope>
    <source>
        <strain evidence="4 5">UAMH 11012</strain>
    </source>
</reference>
<dbReference type="PANTHER" id="PTHR39460">
    <property type="entry name" value="EXPRESSED PROTEIN"/>
    <property type="match status" value="1"/>
</dbReference>
<feature type="compositionally biased region" description="Basic and acidic residues" evidence="1">
    <location>
        <begin position="60"/>
        <end position="83"/>
    </location>
</feature>
<evidence type="ECO:0000259" key="3">
    <source>
        <dbReference type="Pfam" id="PF24855"/>
    </source>
</evidence>
<feature type="compositionally biased region" description="Low complexity" evidence="1">
    <location>
        <begin position="84"/>
        <end position="107"/>
    </location>
</feature>
<evidence type="ECO:0000256" key="1">
    <source>
        <dbReference type="SAM" id="MobiDB-lite"/>
    </source>
</evidence>
<keyword evidence="5" id="KW-1185">Reference proteome</keyword>
<dbReference type="AlphaFoldDB" id="A0A1L7XTY2"/>